<accession>A0A4D6N115</accession>
<dbReference type="EMBL" id="CP039353">
    <property type="protein sequence ID" value="QCE07490.1"/>
    <property type="molecule type" value="Genomic_DNA"/>
</dbReference>
<proteinExistence type="predicted"/>
<protein>
    <recommendedName>
        <fullName evidence="4">RPM1-interacting protein 4</fullName>
    </recommendedName>
</protein>
<evidence type="ECO:0000313" key="2">
    <source>
        <dbReference type="EMBL" id="QCE07490.1"/>
    </source>
</evidence>
<dbReference type="PANTHER" id="PTHR33699">
    <property type="entry name" value="EXPRESSED PROTEIN"/>
    <property type="match status" value="1"/>
</dbReference>
<name>A0A4D6N115_VIGUN</name>
<evidence type="ECO:0000313" key="3">
    <source>
        <dbReference type="Proteomes" id="UP000501690"/>
    </source>
</evidence>
<feature type="region of interest" description="Disordered" evidence="1">
    <location>
        <begin position="41"/>
        <end position="115"/>
    </location>
</feature>
<evidence type="ECO:0008006" key="4">
    <source>
        <dbReference type="Google" id="ProtNLM"/>
    </source>
</evidence>
<dbReference type="Proteomes" id="UP000501690">
    <property type="component" value="Linkage Group LG9"/>
</dbReference>
<sequence>MDEWKEDAHIPEFGNWDLTNDFPITRYFECTTQPRLLRYTSSSAETRLHHKPPLPLRNHTKQDTRNKGKRSPHGNANKGKVYVVKEQARKTDRRRKHMQVQQDDTVPRTPKPVDEDLYKIPPELLHTSNKRVRKLWGSFPSVLYSFRVTSTAKLEFL</sequence>
<dbReference type="PANTHER" id="PTHR33699:SF3">
    <property type="entry name" value="OS06G0347300 PROTEIN"/>
    <property type="match status" value="1"/>
</dbReference>
<dbReference type="AlphaFoldDB" id="A0A4D6N115"/>
<keyword evidence="3" id="KW-1185">Reference proteome</keyword>
<reference evidence="2 3" key="1">
    <citation type="submission" date="2019-04" db="EMBL/GenBank/DDBJ databases">
        <title>An improved genome assembly and genetic linkage map for asparagus bean, Vigna unguiculata ssp. sesquipedialis.</title>
        <authorList>
            <person name="Xia Q."/>
            <person name="Zhang R."/>
            <person name="Dong Y."/>
        </authorList>
    </citation>
    <scope>NUCLEOTIDE SEQUENCE [LARGE SCALE GENOMIC DNA]</scope>
    <source>
        <tissue evidence="2">Leaf</tissue>
    </source>
</reference>
<gene>
    <name evidence="2" type="ORF">DEO72_LG9g2510</name>
</gene>
<organism evidence="2 3">
    <name type="scientific">Vigna unguiculata</name>
    <name type="common">Cowpea</name>
    <dbReference type="NCBI Taxonomy" id="3917"/>
    <lineage>
        <taxon>Eukaryota</taxon>
        <taxon>Viridiplantae</taxon>
        <taxon>Streptophyta</taxon>
        <taxon>Embryophyta</taxon>
        <taxon>Tracheophyta</taxon>
        <taxon>Spermatophyta</taxon>
        <taxon>Magnoliopsida</taxon>
        <taxon>eudicotyledons</taxon>
        <taxon>Gunneridae</taxon>
        <taxon>Pentapetalae</taxon>
        <taxon>rosids</taxon>
        <taxon>fabids</taxon>
        <taxon>Fabales</taxon>
        <taxon>Fabaceae</taxon>
        <taxon>Papilionoideae</taxon>
        <taxon>50 kb inversion clade</taxon>
        <taxon>NPAAA clade</taxon>
        <taxon>indigoferoid/millettioid clade</taxon>
        <taxon>Phaseoleae</taxon>
        <taxon>Vigna</taxon>
    </lineage>
</organism>
<evidence type="ECO:0000256" key="1">
    <source>
        <dbReference type="SAM" id="MobiDB-lite"/>
    </source>
</evidence>